<protein>
    <submittedName>
        <fullName evidence="2">Lactoylglutathione lyase</fullName>
    </submittedName>
</protein>
<evidence type="ECO:0000313" key="3">
    <source>
        <dbReference type="Proteomes" id="UP000183371"/>
    </source>
</evidence>
<proteinExistence type="predicted"/>
<dbReference type="Gene3D" id="3.10.180.10">
    <property type="entry name" value="2,3-Dihydroxybiphenyl 1,2-Dioxygenase, domain 1"/>
    <property type="match status" value="1"/>
</dbReference>
<evidence type="ECO:0000313" key="2">
    <source>
        <dbReference type="EMBL" id="SFU09997.1"/>
    </source>
</evidence>
<dbReference type="EMBL" id="FPBD01000008">
    <property type="protein sequence ID" value="SFU09997.1"/>
    <property type="molecule type" value="Genomic_DNA"/>
</dbReference>
<keyword evidence="2" id="KW-0456">Lyase</keyword>
<dbReference type="GO" id="GO:0016829">
    <property type="term" value="F:lyase activity"/>
    <property type="evidence" value="ECO:0007669"/>
    <property type="project" value="UniProtKB-KW"/>
</dbReference>
<dbReference type="RefSeq" id="WP_054783763.1">
    <property type="nucleotide sequence ID" value="NZ_FPBD01000008.1"/>
</dbReference>
<organism evidence="2 3">
    <name type="scientific">Pseudovibrio denitrificans</name>
    <dbReference type="NCBI Taxonomy" id="258256"/>
    <lineage>
        <taxon>Bacteria</taxon>
        <taxon>Pseudomonadati</taxon>
        <taxon>Pseudomonadota</taxon>
        <taxon>Alphaproteobacteria</taxon>
        <taxon>Hyphomicrobiales</taxon>
        <taxon>Stappiaceae</taxon>
        <taxon>Pseudovibrio</taxon>
    </lineage>
</organism>
<gene>
    <name evidence="2" type="ORF">SAMN05444141_108222</name>
</gene>
<reference evidence="3" key="1">
    <citation type="submission" date="2016-10" db="EMBL/GenBank/DDBJ databases">
        <authorList>
            <person name="Varghese N."/>
            <person name="Submissions S."/>
        </authorList>
    </citation>
    <scope>NUCLEOTIDE SEQUENCE [LARGE SCALE GENOMIC DNA]</scope>
    <source>
        <strain evidence="3">DSM 17465</strain>
    </source>
</reference>
<dbReference type="InterPro" id="IPR004360">
    <property type="entry name" value="Glyas_Fos-R_dOase_dom"/>
</dbReference>
<dbReference type="Proteomes" id="UP000183371">
    <property type="component" value="Unassembled WGS sequence"/>
</dbReference>
<dbReference type="PROSITE" id="PS51819">
    <property type="entry name" value="VOC"/>
    <property type="match status" value="1"/>
</dbReference>
<dbReference type="SUPFAM" id="SSF54593">
    <property type="entry name" value="Glyoxalase/Bleomycin resistance protein/Dihydroxybiphenyl dioxygenase"/>
    <property type="match status" value="1"/>
</dbReference>
<evidence type="ECO:0000259" key="1">
    <source>
        <dbReference type="PROSITE" id="PS51819"/>
    </source>
</evidence>
<dbReference type="Pfam" id="PF00903">
    <property type="entry name" value="Glyoxalase"/>
    <property type="match status" value="1"/>
</dbReference>
<name>A0A1I7DEE3_9HYPH</name>
<keyword evidence="3" id="KW-1185">Reference proteome</keyword>
<accession>A0A1I7DEE3</accession>
<dbReference type="AlphaFoldDB" id="A0A1I7DEE3"/>
<dbReference type="InterPro" id="IPR037523">
    <property type="entry name" value="VOC_core"/>
</dbReference>
<sequence length="128" mass="13956">MSDTGLSQLTAVFGIILFTERFEACVAFYEHTLGLTVIERTQELVSFQFGSGYLMVERGGHGSEGQKSRTQNPCVLRFNMDDINTAIDVLRAKGLDVTAQVFDWGTIASFTDPDGNLCELKSPALVGA</sequence>
<feature type="domain" description="VOC" evidence="1">
    <location>
        <begin position="11"/>
        <end position="123"/>
    </location>
</feature>
<dbReference type="InterPro" id="IPR029068">
    <property type="entry name" value="Glyas_Bleomycin-R_OHBP_Dase"/>
</dbReference>